<name>A0ABW3CLD0_9ACTN</name>
<evidence type="ECO:0008006" key="4">
    <source>
        <dbReference type="Google" id="ProtNLM"/>
    </source>
</evidence>
<dbReference type="Proteomes" id="UP001597083">
    <property type="component" value="Unassembled WGS sequence"/>
</dbReference>
<sequence>TDVLAAAHAAAGNLDEARRLQHHAEPIQPDYFFTLFTTFRAMTALALEDRTQAADLYEALLPHQDGPPAGLESLSLAMQPPAQTLADLSRLLGKDPSRHQTRATELTTLWTAEAS</sequence>
<accession>A0ABW3CLD0</accession>
<feature type="non-terminal residue" evidence="2">
    <location>
        <position position="1"/>
    </location>
</feature>
<proteinExistence type="predicted"/>
<evidence type="ECO:0000313" key="2">
    <source>
        <dbReference type="EMBL" id="MFD0855203.1"/>
    </source>
</evidence>
<dbReference type="EMBL" id="JBHTIR010003436">
    <property type="protein sequence ID" value="MFD0855203.1"/>
    <property type="molecule type" value="Genomic_DNA"/>
</dbReference>
<reference evidence="3" key="1">
    <citation type="journal article" date="2019" name="Int. J. Syst. Evol. Microbiol.">
        <title>The Global Catalogue of Microorganisms (GCM) 10K type strain sequencing project: providing services to taxonomists for standard genome sequencing and annotation.</title>
        <authorList>
            <consortium name="The Broad Institute Genomics Platform"/>
            <consortium name="The Broad Institute Genome Sequencing Center for Infectious Disease"/>
            <person name="Wu L."/>
            <person name="Ma J."/>
        </authorList>
    </citation>
    <scope>NUCLEOTIDE SEQUENCE [LARGE SCALE GENOMIC DNA]</scope>
    <source>
        <strain evidence="3">JCM 31696</strain>
    </source>
</reference>
<keyword evidence="3" id="KW-1185">Reference proteome</keyword>
<comment type="caution">
    <text evidence="2">The sequence shown here is derived from an EMBL/GenBank/DDBJ whole genome shotgun (WGS) entry which is preliminary data.</text>
</comment>
<organism evidence="2 3">
    <name type="scientific">Actinomadura adrarensis</name>
    <dbReference type="NCBI Taxonomy" id="1819600"/>
    <lineage>
        <taxon>Bacteria</taxon>
        <taxon>Bacillati</taxon>
        <taxon>Actinomycetota</taxon>
        <taxon>Actinomycetes</taxon>
        <taxon>Streptosporangiales</taxon>
        <taxon>Thermomonosporaceae</taxon>
        <taxon>Actinomadura</taxon>
    </lineage>
</organism>
<evidence type="ECO:0000256" key="1">
    <source>
        <dbReference type="SAM" id="MobiDB-lite"/>
    </source>
</evidence>
<feature type="region of interest" description="Disordered" evidence="1">
    <location>
        <begin position="96"/>
        <end position="115"/>
    </location>
</feature>
<protein>
    <recommendedName>
        <fullName evidence="4">XRE family transcriptional regulator</fullName>
    </recommendedName>
</protein>
<gene>
    <name evidence="2" type="ORF">ACFQ07_23390</name>
</gene>
<feature type="compositionally biased region" description="Low complexity" evidence="1">
    <location>
        <begin position="103"/>
        <end position="115"/>
    </location>
</feature>
<evidence type="ECO:0000313" key="3">
    <source>
        <dbReference type="Proteomes" id="UP001597083"/>
    </source>
</evidence>